<sequence>MSKTTPAFFKDFNKPADTILNDDYSLKRTLKVKHVTPDGVAVTTENELTGKDGKFDLRAKISGKYKHVATGFSVDKLQLKETGGL</sequence>
<evidence type="ECO:0000313" key="1">
    <source>
        <dbReference type="EMBL" id="TFJ85848.1"/>
    </source>
</evidence>
<organism evidence="1 2">
    <name type="scientific">Nannochloropsis salina CCMP1776</name>
    <dbReference type="NCBI Taxonomy" id="1027361"/>
    <lineage>
        <taxon>Eukaryota</taxon>
        <taxon>Sar</taxon>
        <taxon>Stramenopiles</taxon>
        <taxon>Ochrophyta</taxon>
        <taxon>Eustigmatophyceae</taxon>
        <taxon>Eustigmatales</taxon>
        <taxon>Monodopsidaceae</taxon>
        <taxon>Microchloropsis</taxon>
        <taxon>Microchloropsis salina</taxon>
    </lineage>
</organism>
<protein>
    <submittedName>
        <fullName evidence="1">Uncharacterized protein</fullName>
    </submittedName>
</protein>
<dbReference type="AlphaFoldDB" id="A0A4D9DB42"/>
<evidence type="ECO:0000313" key="2">
    <source>
        <dbReference type="Proteomes" id="UP000355283"/>
    </source>
</evidence>
<keyword evidence="2" id="KW-1185">Reference proteome</keyword>
<dbReference type="Proteomes" id="UP000355283">
    <property type="component" value="Unassembled WGS sequence"/>
</dbReference>
<accession>A0A4D9DB42</accession>
<dbReference type="Gene3D" id="2.40.160.10">
    <property type="entry name" value="Porin"/>
    <property type="match status" value="1"/>
</dbReference>
<dbReference type="OrthoDB" id="7827681at2759"/>
<comment type="caution">
    <text evidence="1">The sequence shown here is derived from an EMBL/GenBank/DDBJ whole genome shotgun (WGS) entry which is preliminary data.</text>
</comment>
<gene>
    <name evidence="1" type="ORF">NSK_002668</name>
</gene>
<reference evidence="1 2" key="1">
    <citation type="submission" date="2019-01" db="EMBL/GenBank/DDBJ databases">
        <title>Nuclear Genome Assembly of the Microalgal Biofuel strain Nannochloropsis salina CCMP1776.</title>
        <authorList>
            <person name="Hovde B."/>
        </authorList>
    </citation>
    <scope>NUCLEOTIDE SEQUENCE [LARGE SCALE GENOMIC DNA]</scope>
    <source>
        <strain evidence="1 2">CCMP1776</strain>
    </source>
</reference>
<dbReference type="InterPro" id="IPR023614">
    <property type="entry name" value="Porin_dom_sf"/>
</dbReference>
<name>A0A4D9DB42_9STRA</name>
<dbReference type="EMBL" id="SDOX01000010">
    <property type="protein sequence ID" value="TFJ85848.1"/>
    <property type="molecule type" value="Genomic_DNA"/>
</dbReference>
<proteinExistence type="predicted"/>